<gene>
    <name evidence="2" type="ORF">H8E41_04940</name>
</gene>
<sequence length="99" mass="10963">MPSLLTPDESEKLLASRVKMLRLRAGYKRSTLAKRAGVSEASLKRFETSGQVSLKNLLRLAYALGRLEEFADLFIQPEATSLSELQANSRASVPKRGKI</sequence>
<dbReference type="Pfam" id="PF13560">
    <property type="entry name" value="HTH_31"/>
    <property type="match status" value="1"/>
</dbReference>
<dbReference type="Proteomes" id="UP000614424">
    <property type="component" value="Unassembled WGS sequence"/>
</dbReference>
<evidence type="ECO:0000313" key="2">
    <source>
        <dbReference type="EMBL" id="MBC8317228.1"/>
    </source>
</evidence>
<dbReference type="PROSITE" id="PS50943">
    <property type="entry name" value="HTH_CROC1"/>
    <property type="match status" value="1"/>
</dbReference>
<dbReference type="SUPFAM" id="SSF47413">
    <property type="entry name" value="lambda repressor-like DNA-binding domains"/>
    <property type="match status" value="1"/>
</dbReference>
<dbReference type="EMBL" id="JACNJZ010000077">
    <property type="protein sequence ID" value="MBC8317228.1"/>
    <property type="molecule type" value="Genomic_DNA"/>
</dbReference>
<proteinExistence type="predicted"/>
<dbReference type="InterPro" id="IPR001387">
    <property type="entry name" value="Cro/C1-type_HTH"/>
</dbReference>
<dbReference type="CDD" id="cd00093">
    <property type="entry name" value="HTH_XRE"/>
    <property type="match status" value="1"/>
</dbReference>
<protein>
    <submittedName>
        <fullName evidence="2">Helix-turn-helix domain-containing protein</fullName>
    </submittedName>
</protein>
<evidence type="ECO:0000313" key="3">
    <source>
        <dbReference type="Proteomes" id="UP000614424"/>
    </source>
</evidence>
<accession>A0A8J6TFD2</accession>
<name>A0A8J6TFD2_9BACT</name>
<dbReference type="InterPro" id="IPR010982">
    <property type="entry name" value="Lambda_DNA-bd_dom_sf"/>
</dbReference>
<evidence type="ECO:0000259" key="1">
    <source>
        <dbReference type="PROSITE" id="PS50943"/>
    </source>
</evidence>
<feature type="domain" description="HTH cro/C1-type" evidence="1">
    <location>
        <begin position="18"/>
        <end position="70"/>
    </location>
</feature>
<dbReference type="Gene3D" id="1.10.260.40">
    <property type="entry name" value="lambda repressor-like DNA-binding domains"/>
    <property type="match status" value="1"/>
</dbReference>
<organism evidence="2 3">
    <name type="scientific">Candidatus Desulfobia pelagia</name>
    <dbReference type="NCBI Taxonomy" id="2841692"/>
    <lineage>
        <taxon>Bacteria</taxon>
        <taxon>Pseudomonadati</taxon>
        <taxon>Thermodesulfobacteriota</taxon>
        <taxon>Desulfobulbia</taxon>
        <taxon>Desulfobulbales</taxon>
        <taxon>Desulfobulbaceae</taxon>
        <taxon>Candidatus Desulfobia</taxon>
    </lineage>
</organism>
<dbReference type="SMART" id="SM00530">
    <property type="entry name" value="HTH_XRE"/>
    <property type="match status" value="1"/>
</dbReference>
<dbReference type="GO" id="GO:0003677">
    <property type="term" value="F:DNA binding"/>
    <property type="evidence" value="ECO:0007669"/>
    <property type="project" value="InterPro"/>
</dbReference>
<dbReference type="AlphaFoldDB" id="A0A8J6TFD2"/>
<comment type="caution">
    <text evidence="2">The sequence shown here is derived from an EMBL/GenBank/DDBJ whole genome shotgun (WGS) entry which is preliminary data.</text>
</comment>
<reference evidence="2 3" key="1">
    <citation type="submission" date="2020-08" db="EMBL/GenBank/DDBJ databases">
        <title>Bridging the membrane lipid divide: bacteria of the FCB group superphylum have the potential to synthesize archaeal ether lipids.</title>
        <authorList>
            <person name="Villanueva L."/>
            <person name="Von Meijenfeldt F.A.B."/>
            <person name="Westbye A.B."/>
            <person name="Yadav S."/>
            <person name="Hopmans E.C."/>
            <person name="Dutilh B.E."/>
            <person name="Sinninghe Damste J.S."/>
        </authorList>
    </citation>
    <scope>NUCLEOTIDE SEQUENCE [LARGE SCALE GENOMIC DNA]</scope>
    <source>
        <strain evidence="2">NIOZ-UU47</strain>
    </source>
</reference>